<sequence length="546" mass="60305">MRLRSHPDPLADGIYDRCHAAELKVFCSARGIAAPMYSTRQAHYERRRLLIAADLQPQFHVFVHLPVELRLRIFEIVVGSQNRRDTEKLLLTNHASSHEAKQIQHEIIPFKIYLRVDHREATNTISTIMTVGRSGTELSFYSWINHTIAAHASLLDDKYHSALSIEQHFPAQLKQCRHIKLQFAIGCRLGFSTPVTRETLMLSAATLKDALWPLQYLHPGITLSIVGELPPGFDSADFDEKRAASEGKQDSIALYNKLRPSYDLAIGLLAPSGNLAQLSLAITLKNAMLTVRQVGSNGNFASTSTSDEAACTALHKLEEEMLDVPMKSLLAAKATLEAKKAEEENEEEGVLIHVHRGLKFMNIWRARDSGRINRTFTCSRAMSTSTSPSTSSFCLMRFPAPAGRPSLFNEFWPQPGYIGYNSDGSEVAYGCTEAPSTSFLRDDYPSNATSCYSNNTSYSSANVTNFENAPTPAGTTELNSSLGMRGLAPVGVVVLGVIFTSYGKHHFPVPTYTANVLGNPTFMQEGKRFALVVIVLAISVFVSQME</sequence>
<organism evidence="1 2">
    <name type="scientific">Zymoseptoria tritici (strain CBS 115943 / IPO323)</name>
    <name type="common">Speckled leaf blotch fungus</name>
    <name type="synonym">Septoria tritici</name>
    <dbReference type="NCBI Taxonomy" id="336722"/>
    <lineage>
        <taxon>Eukaryota</taxon>
        <taxon>Fungi</taxon>
        <taxon>Dikarya</taxon>
        <taxon>Ascomycota</taxon>
        <taxon>Pezizomycotina</taxon>
        <taxon>Dothideomycetes</taxon>
        <taxon>Dothideomycetidae</taxon>
        <taxon>Mycosphaerellales</taxon>
        <taxon>Mycosphaerellaceae</taxon>
        <taxon>Zymoseptoria</taxon>
    </lineage>
</organism>
<gene>
    <name evidence="1" type="ORF">MYCGRDRAFT_95999</name>
</gene>
<reference evidence="1 2" key="1">
    <citation type="journal article" date="2011" name="PLoS Genet.">
        <title>Finished genome of the fungal wheat pathogen Mycosphaerella graminicola reveals dispensome structure, chromosome plasticity, and stealth pathogenesis.</title>
        <authorList>
            <person name="Goodwin S.B."/>
            <person name="Ben M'barek S."/>
            <person name="Dhillon B."/>
            <person name="Wittenberg A.H.J."/>
            <person name="Crane C.F."/>
            <person name="Hane J.K."/>
            <person name="Foster A.J."/>
            <person name="Van der Lee T.A.J."/>
            <person name="Grimwood J."/>
            <person name="Aerts A."/>
            <person name="Antoniw J."/>
            <person name="Bailey A."/>
            <person name="Bluhm B."/>
            <person name="Bowler J."/>
            <person name="Bristow J."/>
            <person name="van der Burgt A."/>
            <person name="Canto-Canche B."/>
            <person name="Churchill A.C.L."/>
            <person name="Conde-Ferraez L."/>
            <person name="Cools H.J."/>
            <person name="Coutinho P.M."/>
            <person name="Csukai M."/>
            <person name="Dehal P."/>
            <person name="De Wit P."/>
            <person name="Donzelli B."/>
            <person name="van de Geest H.C."/>
            <person name="van Ham R.C.H.J."/>
            <person name="Hammond-Kosack K.E."/>
            <person name="Henrissat B."/>
            <person name="Kilian A."/>
            <person name="Kobayashi A.K."/>
            <person name="Koopmann E."/>
            <person name="Kourmpetis Y."/>
            <person name="Kuzniar A."/>
            <person name="Lindquist E."/>
            <person name="Lombard V."/>
            <person name="Maliepaard C."/>
            <person name="Martins N."/>
            <person name="Mehrabi R."/>
            <person name="Nap J.P.H."/>
            <person name="Ponomarenko A."/>
            <person name="Rudd J.J."/>
            <person name="Salamov A."/>
            <person name="Schmutz J."/>
            <person name="Schouten H.J."/>
            <person name="Shapiro H."/>
            <person name="Stergiopoulos I."/>
            <person name="Torriani S.F.F."/>
            <person name="Tu H."/>
            <person name="de Vries R.P."/>
            <person name="Waalwijk C."/>
            <person name="Ware S.B."/>
            <person name="Wiebenga A."/>
            <person name="Zwiers L.-H."/>
            <person name="Oliver R.P."/>
            <person name="Grigoriev I.V."/>
            <person name="Kema G.H.J."/>
        </authorList>
    </citation>
    <scope>NUCLEOTIDE SEQUENCE [LARGE SCALE GENOMIC DNA]</scope>
    <source>
        <strain evidence="2">CBS 115943 / IPO323</strain>
    </source>
</reference>
<keyword evidence="2" id="KW-1185">Reference proteome</keyword>
<dbReference type="InParanoid" id="F9XKJ1"/>
<dbReference type="EMBL" id="CM001205">
    <property type="protein sequence ID" value="EGP84228.1"/>
    <property type="molecule type" value="Genomic_DNA"/>
</dbReference>
<dbReference type="HOGENOM" id="CLU_498951_0_0_1"/>
<name>F9XKJ1_ZYMTI</name>
<evidence type="ECO:0000313" key="1">
    <source>
        <dbReference type="EMBL" id="EGP84228.1"/>
    </source>
</evidence>
<accession>F9XKJ1</accession>
<evidence type="ECO:0000313" key="2">
    <source>
        <dbReference type="Proteomes" id="UP000008062"/>
    </source>
</evidence>
<dbReference type="KEGG" id="ztr:MYCGRDRAFT_95999"/>
<dbReference type="Proteomes" id="UP000008062">
    <property type="component" value="Chromosome 10"/>
</dbReference>
<dbReference type="GeneID" id="13398799"/>
<proteinExistence type="predicted"/>
<protein>
    <submittedName>
        <fullName evidence="1">Uncharacterized protein</fullName>
    </submittedName>
</protein>
<dbReference type="AlphaFoldDB" id="F9XKJ1"/>
<dbReference type="RefSeq" id="XP_003849252.1">
    <property type="nucleotide sequence ID" value="XM_003849204.1"/>
</dbReference>